<organism evidence="2 3">
    <name type="scientific">Dactylonectria macrodidyma</name>
    <dbReference type="NCBI Taxonomy" id="307937"/>
    <lineage>
        <taxon>Eukaryota</taxon>
        <taxon>Fungi</taxon>
        <taxon>Dikarya</taxon>
        <taxon>Ascomycota</taxon>
        <taxon>Pezizomycotina</taxon>
        <taxon>Sordariomycetes</taxon>
        <taxon>Hypocreomycetidae</taxon>
        <taxon>Hypocreales</taxon>
        <taxon>Nectriaceae</taxon>
        <taxon>Dactylonectria</taxon>
    </lineage>
</organism>
<dbReference type="AlphaFoldDB" id="A0A9P9IQL8"/>
<keyword evidence="3" id="KW-1185">Reference proteome</keyword>
<gene>
    <name evidence="2" type="ORF">EDB81DRAFT_764783</name>
</gene>
<dbReference type="Proteomes" id="UP000738349">
    <property type="component" value="Unassembled WGS sequence"/>
</dbReference>
<evidence type="ECO:0000313" key="3">
    <source>
        <dbReference type="Proteomes" id="UP000738349"/>
    </source>
</evidence>
<keyword evidence="1" id="KW-0732">Signal</keyword>
<accession>A0A9P9IQL8</accession>
<dbReference type="EMBL" id="JAGMUV010000019">
    <property type="protein sequence ID" value="KAH7127624.1"/>
    <property type="molecule type" value="Genomic_DNA"/>
</dbReference>
<sequence>MFAQRFINLLVAVAAASTAAAECHDEKPALYCYNGPDDNPQDLTVEDVTYIANALRAYGREIEGGRYLTMTARDAPNCAEWTLFTQGSAVALAKHVDSSKDSSVLFEDIANTIDGGQHRHEVGPALIQCLADGGSAGVIFNGSDVAYKTDEYVEKGYTPEGILIKIVTTNPDEL</sequence>
<protein>
    <submittedName>
        <fullName evidence="2">Uncharacterized protein</fullName>
    </submittedName>
</protein>
<dbReference type="OrthoDB" id="3689965at2759"/>
<reference evidence="2" key="1">
    <citation type="journal article" date="2021" name="Nat. Commun.">
        <title>Genetic determinants of endophytism in the Arabidopsis root mycobiome.</title>
        <authorList>
            <person name="Mesny F."/>
            <person name="Miyauchi S."/>
            <person name="Thiergart T."/>
            <person name="Pickel B."/>
            <person name="Atanasova L."/>
            <person name="Karlsson M."/>
            <person name="Huettel B."/>
            <person name="Barry K.W."/>
            <person name="Haridas S."/>
            <person name="Chen C."/>
            <person name="Bauer D."/>
            <person name="Andreopoulos W."/>
            <person name="Pangilinan J."/>
            <person name="LaButti K."/>
            <person name="Riley R."/>
            <person name="Lipzen A."/>
            <person name="Clum A."/>
            <person name="Drula E."/>
            <person name="Henrissat B."/>
            <person name="Kohler A."/>
            <person name="Grigoriev I.V."/>
            <person name="Martin F.M."/>
            <person name="Hacquard S."/>
        </authorList>
    </citation>
    <scope>NUCLEOTIDE SEQUENCE</scope>
    <source>
        <strain evidence="2">MPI-CAGE-AT-0147</strain>
    </source>
</reference>
<name>A0A9P9IQL8_9HYPO</name>
<comment type="caution">
    <text evidence="2">The sequence shown here is derived from an EMBL/GenBank/DDBJ whole genome shotgun (WGS) entry which is preliminary data.</text>
</comment>
<evidence type="ECO:0000256" key="1">
    <source>
        <dbReference type="SAM" id="SignalP"/>
    </source>
</evidence>
<evidence type="ECO:0000313" key="2">
    <source>
        <dbReference type="EMBL" id="KAH7127624.1"/>
    </source>
</evidence>
<proteinExistence type="predicted"/>
<feature type="chain" id="PRO_5040251271" evidence="1">
    <location>
        <begin position="22"/>
        <end position="174"/>
    </location>
</feature>
<feature type="signal peptide" evidence="1">
    <location>
        <begin position="1"/>
        <end position="21"/>
    </location>
</feature>